<dbReference type="EMBL" id="JADKPV010000001">
    <property type="protein sequence ID" value="MBF4500631.1"/>
    <property type="molecule type" value="Genomic_DNA"/>
</dbReference>
<dbReference type="RefSeq" id="WP_194562060.1">
    <property type="nucleotide sequence ID" value="NZ_JADKPV010000001.1"/>
</dbReference>
<dbReference type="GO" id="GO:0005886">
    <property type="term" value="C:plasma membrane"/>
    <property type="evidence" value="ECO:0007669"/>
    <property type="project" value="UniProtKB-SubCell"/>
</dbReference>
<evidence type="ECO:0000256" key="6">
    <source>
        <dbReference type="ARBA" id="ARBA00022741"/>
    </source>
</evidence>
<keyword evidence="10" id="KW-0902">Two-component regulatory system</keyword>
<keyword evidence="4" id="KW-0808">Transferase</keyword>
<keyword evidence="8" id="KW-0067">ATP-binding</keyword>
<evidence type="ECO:0000256" key="2">
    <source>
        <dbReference type="ARBA" id="ARBA00022475"/>
    </source>
</evidence>
<dbReference type="GO" id="GO:0000155">
    <property type="term" value="F:phosphorelay sensor kinase activity"/>
    <property type="evidence" value="ECO:0007669"/>
    <property type="project" value="InterPro"/>
</dbReference>
<dbReference type="Proteomes" id="UP000622653">
    <property type="component" value="Unassembled WGS sequence"/>
</dbReference>
<gene>
    <name evidence="14" type="ORF">IRY55_04570</name>
</gene>
<evidence type="ECO:0000259" key="13">
    <source>
        <dbReference type="SMART" id="SM00387"/>
    </source>
</evidence>
<dbReference type="Gene3D" id="3.30.450.20">
    <property type="entry name" value="PAS domain"/>
    <property type="match status" value="2"/>
</dbReference>
<keyword evidence="11 12" id="KW-0472">Membrane</keyword>
<dbReference type="SUPFAM" id="SSF55874">
    <property type="entry name" value="ATPase domain of HSP90 chaperone/DNA topoisomerase II/histidine kinase"/>
    <property type="match status" value="1"/>
</dbReference>
<dbReference type="InterPro" id="IPR033463">
    <property type="entry name" value="sCache_3"/>
</dbReference>
<evidence type="ECO:0000256" key="9">
    <source>
        <dbReference type="ARBA" id="ARBA00022989"/>
    </source>
</evidence>
<evidence type="ECO:0000256" key="8">
    <source>
        <dbReference type="ARBA" id="ARBA00022840"/>
    </source>
</evidence>
<evidence type="ECO:0000313" key="14">
    <source>
        <dbReference type="EMBL" id="MBF4500631.1"/>
    </source>
</evidence>
<dbReference type="Pfam" id="PF14689">
    <property type="entry name" value="SPOB_a"/>
    <property type="match status" value="1"/>
</dbReference>
<dbReference type="PANTHER" id="PTHR40448:SF1">
    <property type="entry name" value="TWO-COMPONENT SENSOR HISTIDINE KINASE"/>
    <property type="match status" value="1"/>
</dbReference>
<keyword evidence="3" id="KW-0597">Phosphoprotein</keyword>
<proteinExistence type="predicted"/>
<dbReference type="SUPFAM" id="SSF55890">
    <property type="entry name" value="Sporulation response regulatory protein Spo0B"/>
    <property type="match status" value="1"/>
</dbReference>
<dbReference type="InterPro" id="IPR016120">
    <property type="entry name" value="Sig_transdc_His_kin_SpoOB"/>
</dbReference>
<protein>
    <submittedName>
        <fullName evidence="14">Sensor histidine kinase</fullName>
    </submittedName>
</protein>
<dbReference type="GO" id="GO:0005524">
    <property type="term" value="F:ATP binding"/>
    <property type="evidence" value="ECO:0007669"/>
    <property type="project" value="UniProtKB-KW"/>
</dbReference>
<dbReference type="SUPFAM" id="SSF103190">
    <property type="entry name" value="Sensory domain-like"/>
    <property type="match status" value="1"/>
</dbReference>
<organism evidence="14 15">
    <name type="scientific">Savagea serpentis</name>
    <dbReference type="NCBI Taxonomy" id="2785297"/>
    <lineage>
        <taxon>Bacteria</taxon>
        <taxon>Bacillati</taxon>
        <taxon>Bacillota</taxon>
        <taxon>Bacilli</taxon>
        <taxon>Bacillales</taxon>
        <taxon>Caryophanaceae</taxon>
        <taxon>Savagea</taxon>
    </lineage>
</organism>
<dbReference type="InterPro" id="IPR036890">
    <property type="entry name" value="HATPase_C_sf"/>
</dbReference>
<evidence type="ECO:0000256" key="12">
    <source>
        <dbReference type="SAM" id="Phobius"/>
    </source>
</evidence>
<evidence type="ECO:0000256" key="7">
    <source>
        <dbReference type="ARBA" id="ARBA00022777"/>
    </source>
</evidence>
<dbReference type="InterPro" id="IPR029151">
    <property type="entry name" value="Sensor-like_sf"/>
</dbReference>
<keyword evidence="5 12" id="KW-0812">Transmembrane</keyword>
<dbReference type="PANTHER" id="PTHR40448">
    <property type="entry name" value="TWO-COMPONENT SENSOR HISTIDINE KINASE"/>
    <property type="match status" value="1"/>
</dbReference>
<dbReference type="SMART" id="SM00387">
    <property type="entry name" value="HATPase_c"/>
    <property type="match status" value="1"/>
</dbReference>
<comment type="caution">
    <text evidence="14">The sequence shown here is derived from an EMBL/GenBank/DDBJ whole genome shotgun (WGS) entry which is preliminary data.</text>
</comment>
<evidence type="ECO:0000256" key="11">
    <source>
        <dbReference type="ARBA" id="ARBA00023136"/>
    </source>
</evidence>
<dbReference type="Pfam" id="PF17203">
    <property type="entry name" value="sCache_3_2"/>
    <property type="match status" value="1"/>
</dbReference>
<dbReference type="Pfam" id="PF14501">
    <property type="entry name" value="HATPase_c_5"/>
    <property type="match status" value="1"/>
</dbReference>
<sequence length="507" mass="57553">MTLQKKVMTAVIGLLLLTLLIIGSVSQWLVTRSVEEDAGNKAMHAASVISEDQAIIQAMTERDQPKLDELARRYEHVLQADYVVIGDERGIRYAHPLKERIGLPMIGDDNERALELGESYISRKEGSLGFAIRGKSAIHNDSGDIIGVISVGFLVDSFESVIGKQRLVLWGMIAILFVIGSIVSYLLSHHIKRLLLNLEPKEISRQLMERDAIMRSTREGIIAYDADGQYTFMNDSAKRLCEEAGVRQPETFLRKNQEKRKDEIVTYGDVNFIVNERYMKEGERVAGYVVTLRKKTDLELLTLEMQQLQAYTHLLRAQTHEFKNRLHTLLGLMQLQKWEEAERYIQTLFENSVTEQRTVESHIQDPYIQSLLLGKLEYAKEWKVDVQIDETSHLAPLPQWLVPKMITIVGNTLDNAIEAASESEEAYVTCYMKETEEEWYIELIDSGFGFPDELDVTQEGVSEKGDHHGYGIPAVLTMLASCEGELTTERFQGETIVTITIPKGEKV</sequence>
<keyword evidence="7 14" id="KW-0418">Kinase</keyword>
<keyword evidence="6" id="KW-0547">Nucleotide-binding</keyword>
<keyword evidence="9 12" id="KW-1133">Transmembrane helix</keyword>
<evidence type="ECO:0000256" key="4">
    <source>
        <dbReference type="ARBA" id="ARBA00022679"/>
    </source>
</evidence>
<evidence type="ECO:0000256" key="1">
    <source>
        <dbReference type="ARBA" id="ARBA00004651"/>
    </source>
</evidence>
<evidence type="ECO:0000313" key="15">
    <source>
        <dbReference type="Proteomes" id="UP000622653"/>
    </source>
</evidence>
<dbReference type="AlphaFoldDB" id="A0A8J7GBP4"/>
<keyword evidence="2" id="KW-1003">Cell membrane</keyword>
<accession>A0A8J7GBP4</accession>
<dbReference type="Gene3D" id="1.10.287.130">
    <property type="match status" value="1"/>
</dbReference>
<evidence type="ECO:0000256" key="3">
    <source>
        <dbReference type="ARBA" id="ARBA00022553"/>
    </source>
</evidence>
<feature type="transmembrane region" description="Helical" evidence="12">
    <location>
        <begin position="167"/>
        <end position="187"/>
    </location>
</feature>
<comment type="subcellular location">
    <subcellularLocation>
        <location evidence="1">Cell membrane</location>
        <topology evidence="1">Multi-pass membrane protein</topology>
    </subcellularLocation>
</comment>
<dbReference type="GO" id="GO:0042802">
    <property type="term" value="F:identical protein binding"/>
    <property type="evidence" value="ECO:0007669"/>
    <property type="project" value="TreeGrafter"/>
</dbReference>
<keyword evidence="15" id="KW-1185">Reference proteome</keyword>
<dbReference type="InterPro" id="IPR039506">
    <property type="entry name" value="SPOB_a"/>
</dbReference>
<dbReference type="InterPro" id="IPR003594">
    <property type="entry name" value="HATPase_dom"/>
</dbReference>
<name>A0A8J7GBP4_9BACL</name>
<evidence type="ECO:0000256" key="10">
    <source>
        <dbReference type="ARBA" id="ARBA00023012"/>
    </source>
</evidence>
<dbReference type="InterPro" id="IPR032834">
    <property type="entry name" value="NatK-like_C"/>
</dbReference>
<evidence type="ECO:0000256" key="5">
    <source>
        <dbReference type="ARBA" id="ARBA00022692"/>
    </source>
</evidence>
<reference evidence="14" key="1">
    <citation type="submission" date="2020-11" db="EMBL/GenBank/DDBJ databases">
        <title>Multidrug resistant novel bacterium Savagea serpentis sp. nov., isolated from the scats of a vine snake (Ahaetulla nasuta).</title>
        <authorList>
            <person name="Venkata Ramana V."/>
            <person name="Vikas Patil S."/>
            <person name="Yogita Lugani V."/>
        </authorList>
    </citation>
    <scope>NUCLEOTIDE SEQUENCE</scope>
    <source>
        <strain evidence="14">SN6</strain>
    </source>
</reference>
<feature type="domain" description="Histidine kinase/HSP90-like ATPase" evidence="13">
    <location>
        <begin position="400"/>
        <end position="505"/>
    </location>
</feature>
<dbReference type="Gene3D" id="3.30.565.10">
    <property type="entry name" value="Histidine kinase-like ATPase, C-terminal domain"/>
    <property type="match status" value="1"/>
</dbReference>